<keyword evidence="3" id="KW-1003">Cell membrane</keyword>
<dbReference type="CDD" id="cd03216">
    <property type="entry name" value="ABC_Carb_Monos_I"/>
    <property type="match status" value="1"/>
</dbReference>
<dbReference type="InterPro" id="IPR003439">
    <property type="entry name" value="ABC_transporter-like_ATP-bd"/>
</dbReference>
<evidence type="ECO:0000256" key="3">
    <source>
        <dbReference type="ARBA" id="ARBA00022475"/>
    </source>
</evidence>
<keyword evidence="13" id="KW-1185">Reference proteome</keyword>
<name>A0ABW0PYJ1_9HYPH</name>
<evidence type="ECO:0000256" key="7">
    <source>
        <dbReference type="ARBA" id="ARBA00022840"/>
    </source>
</evidence>
<keyword evidence="5" id="KW-0677">Repeat</keyword>
<feature type="domain" description="ABC transporter" evidence="11">
    <location>
        <begin position="7"/>
        <end position="243"/>
    </location>
</feature>
<evidence type="ECO:0000256" key="10">
    <source>
        <dbReference type="SAM" id="MobiDB-lite"/>
    </source>
</evidence>
<dbReference type="SUPFAM" id="SSF52540">
    <property type="entry name" value="P-loop containing nucleoside triphosphate hydrolases"/>
    <property type="match status" value="2"/>
</dbReference>
<dbReference type="CDD" id="cd03215">
    <property type="entry name" value="ABC_Carb_Monos_II"/>
    <property type="match status" value="1"/>
</dbReference>
<evidence type="ECO:0000259" key="11">
    <source>
        <dbReference type="PROSITE" id="PS50893"/>
    </source>
</evidence>
<dbReference type="GO" id="GO:0005524">
    <property type="term" value="F:ATP binding"/>
    <property type="evidence" value="ECO:0007669"/>
    <property type="project" value="UniProtKB-KW"/>
</dbReference>
<dbReference type="Gene3D" id="3.40.50.300">
    <property type="entry name" value="P-loop containing nucleotide triphosphate hydrolases"/>
    <property type="match status" value="2"/>
</dbReference>
<dbReference type="SMART" id="SM00382">
    <property type="entry name" value="AAA"/>
    <property type="match status" value="2"/>
</dbReference>
<accession>A0ABW0PYJ1</accession>
<feature type="compositionally biased region" description="Basic and acidic residues" evidence="10">
    <location>
        <begin position="254"/>
        <end position="276"/>
    </location>
</feature>
<keyword evidence="4" id="KW-0762">Sugar transport</keyword>
<dbReference type="InterPro" id="IPR050107">
    <property type="entry name" value="ABC_carbohydrate_import_ATPase"/>
</dbReference>
<evidence type="ECO:0000256" key="4">
    <source>
        <dbReference type="ARBA" id="ARBA00022597"/>
    </source>
</evidence>
<dbReference type="InterPro" id="IPR027417">
    <property type="entry name" value="P-loop_NTPase"/>
</dbReference>
<evidence type="ECO:0000256" key="5">
    <source>
        <dbReference type="ARBA" id="ARBA00022737"/>
    </source>
</evidence>
<dbReference type="PROSITE" id="PS00211">
    <property type="entry name" value="ABC_TRANSPORTER_1"/>
    <property type="match status" value="1"/>
</dbReference>
<dbReference type="EMBL" id="JBHSML010000011">
    <property type="protein sequence ID" value="MFC5517548.1"/>
    <property type="molecule type" value="Genomic_DNA"/>
</dbReference>
<keyword evidence="2" id="KW-0813">Transport</keyword>
<keyword evidence="8" id="KW-1278">Translocase</keyword>
<evidence type="ECO:0000313" key="12">
    <source>
        <dbReference type="EMBL" id="MFC5517548.1"/>
    </source>
</evidence>
<dbReference type="Pfam" id="PF00005">
    <property type="entry name" value="ABC_tran"/>
    <property type="match status" value="2"/>
</dbReference>
<proteinExistence type="inferred from homology"/>
<dbReference type="PROSITE" id="PS50893">
    <property type="entry name" value="ABC_TRANSPORTER_2"/>
    <property type="match status" value="2"/>
</dbReference>
<keyword evidence="9" id="KW-0472">Membrane</keyword>
<keyword evidence="7 12" id="KW-0067">ATP-binding</keyword>
<dbReference type="InterPro" id="IPR017871">
    <property type="entry name" value="ABC_transporter-like_CS"/>
</dbReference>
<evidence type="ECO:0000313" key="13">
    <source>
        <dbReference type="Proteomes" id="UP001596150"/>
    </source>
</evidence>
<evidence type="ECO:0000256" key="8">
    <source>
        <dbReference type="ARBA" id="ARBA00022967"/>
    </source>
</evidence>
<evidence type="ECO:0000256" key="1">
    <source>
        <dbReference type="ARBA" id="ARBA00005417"/>
    </source>
</evidence>
<comment type="caution">
    <text evidence="12">The sequence shown here is derived from an EMBL/GenBank/DDBJ whole genome shotgun (WGS) entry which is preliminary data.</text>
</comment>
<reference evidence="13" key="1">
    <citation type="journal article" date="2019" name="Int. J. Syst. Evol. Microbiol.">
        <title>The Global Catalogue of Microorganisms (GCM) 10K type strain sequencing project: providing services to taxonomists for standard genome sequencing and annotation.</title>
        <authorList>
            <consortium name="The Broad Institute Genomics Platform"/>
            <consortium name="The Broad Institute Genome Sequencing Center for Infectious Disease"/>
            <person name="Wu L."/>
            <person name="Ma J."/>
        </authorList>
    </citation>
    <scope>NUCLEOTIDE SEQUENCE [LARGE SCALE GENOMIC DNA]</scope>
    <source>
        <strain evidence="13">KACC 12633</strain>
    </source>
</reference>
<sequence>MTSESFLALGGLVKHFGATKALDHADLALRAGSVHALVGENGAGKSTLIKTLSGLYQPDAGTIRLDGTEVTIDGPRAAEALGFRFIHQELNLVPHFDAVGNAWIGRRHPRRGPFIDRRAMRAKVADVAARIAPDLPLDKPAARLTPGQRQMAEIVRALMDPCRLVVMDEPTSSLSEGEAERLHAIVRQLSAEGCAVLFISHRLDEVIDLCDSYTVLRNGRTVGAGRVADTSRAGLVAMMSGGAGASTSTLQDTRSPHPEEAFAESRLEGRTDDVQQDHSNATALRPSRRPSGPPQDVEGGPLFGQSKGRGDKPVLATDIAFGPGDSRFIVSVRAGEIVGLYGLVGSGRSSLLKTIWGATPGRGLIAINGQVPRQGPAGRIAAGVAYVPEDRRREGLANLLSIESNLSLAHLSDFRAVASLPAPSRSKIRNFAGATGARLRLVAGGLDHSPATLSGGNQQKLLFGRWLGRPMRVLLVDEPTRGVDVGAKAEIHGEMRRIADDGAAILMATSDIEELLALSTRVLVLHAGRLVAEFDGPSLTRAAVVAAAFGHAPDEPMPPSERSA</sequence>
<dbReference type="InterPro" id="IPR003593">
    <property type="entry name" value="AAA+_ATPase"/>
</dbReference>
<evidence type="ECO:0000256" key="9">
    <source>
        <dbReference type="ARBA" id="ARBA00023136"/>
    </source>
</evidence>
<organism evidence="12 13">
    <name type="scientific">Kaistia terrae</name>
    <dbReference type="NCBI Taxonomy" id="537017"/>
    <lineage>
        <taxon>Bacteria</taxon>
        <taxon>Pseudomonadati</taxon>
        <taxon>Pseudomonadota</taxon>
        <taxon>Alphaproteobacteria</taxon>
        <taxon>Hyphomicrobiales</taxon>
        <taxon>Kaistiaceae</taxon>
        <taxon>Kaistia</taxon>
    </lineage>
</organism>
<protein>
    <submittedName>
        <fullName evidence="12">Sugar ABC transporter ATP-binding protein</fullName>
    </submittedName>
</protein>
<dbReference type="Proteomes" id="UP001596150">
    <property type="component" value="Unassembled WGS sequence"/>
</dbReference>
<evidence type="ECO:0000256" key="2">
    <source>
        <dbReference type="ARBA" id="ARBA00022448"/>
    </source>
</evidence>
<comment type="similarity">
    <text evidence="1">Belongs to the ABC transporter superfamily.</text>
</comment>
<evidence type="ECO:0000256" key="6">
    <source>
        <dbReference type="ARBA" id="ARBA00022741"/>
    </source>
</evidence>
<feature type="region of interest" description="Disordered" evidence="10">
    <location>
        <begin position="243"/>
        <end position="311"/>
    </location>
</feature>
<keyword evidence="6" id="KW-0547">Nucleotide-binding</keyword>
<feature type="domain" description="ABC transporter" evidence="11">
    <location>
        <begin position="309"/>
        <end position="552"/>
    </location>
</feature>
<gene>
    <name evidence="12" type="ORF">ACFPP9_17345</name>
</gene>
<dbReference type="PANTHER" id="PTHR43790:SF3">
    <property type="entry name" value="D-ALLOSE IMPORT ATP-BINDING PROTEIN ALSA-RELATED"/>
    <property type="match status" value="1"/>
</dbReference>
<dbReference type="RefSeq" id="WP_266345754.1">
    <property type="nucleotide sequence ID" value="NZ_JAPKNH010000010.1"/>
</dbReference>
<dbReference type="PANTHER" id="PTHR43790">
    <property type="entry name" value="CARBOHYDRATE TRANSPORT ATP-BINDING PROTEIN MG119-RELATED"/>
    <property type="match status" value="1"/>
</dbReference>